<sequence>MDEKHEEVGKEDARGGETPGIGRYVLLISVVLVVVGMGVLLGFAG</sequence>
<feature type="transmembrane region" description="Helical" evidence="1">
    <location>
        <begin position="24"/>
        <end position="44"/>
    </location>
</feature>
<name>A0ABS6SGW7_9SPHN</name>
<keyword evidence="1" id="KW-0472">Membrane</keyword>
<dbReference type="EMBL" id="JAGSPA010000004">
    <property type="protein sequence ID" value="MBV7257652.1"/>
    <property type="molecule type" value="Genomic_DNA"/>
</dbReference>
<gene>
    <name evidence="2" type="ORF">KCG44_12740</name>
</gene>
<protein>
    <submittedName>
        <fullName evidence="2">Uncharacterized protein</fullName>
    </submittedName>
</protein>
<reference evidence="2 3" key="1">
    <citation type="submission" date="2021-04" db="EMBL/GenBank/DDBJ databases">
        <authorList>
            <person name="Pira H."/>
            <person name="Risdian C."/>
            <person name="Wink J."/>
        </authorList>
    </citation>
    <scope>NUCLEOTIDE SEQUENCE [LARGE SCALE GENOMIC DNA]</scope>
    <source>
        <strain evidence="2 3">WHA3</strain>
    </source>
</reference>
<keyword evidence="1" id="KW-1133">Transmembrane helix</keyword>
<dbReference type="RefSeq" id="WP_218446489.1">
    <property type="nucleotide sequence ID" value="NZ_JAGSPA010000004.1"/>
</dbReference>
<evidence type="ECO:0000313" key="3">
    <source>
        <dbReference type="Proteomes" id="UP000722336"/>
    </source>
</evidence>
<comment type="caution">
    <text evidence="2">The sequence shown here is derived from an EMBL/GenBank/DDBJ whole genome shotgun (WGS) entry which is preliminary data.</text>
</comment>
<proteinExistence type="predicted"/>
<keyword evidence="1" id="KW-0812">Transmembrane</keyword>
<evidence type="ECO:0000256" key="1">
    <source>
        <dbReference type="SAM" id="Phobius"/>
    </source>
</evidence>
<evidence type="ECO:0000313" key="2">
    <source>
        <dbReference type="EMBL" id="MBV7257652.1"/>
    </source>
</evidence>
<organism evidence="2 3">
    <name type="scientific">Pacificimonas pallii</name>
    <dbReference type="NCBI Taxonomy" id="2827236"/>
    <lineage>
        <taxon>Bacteria</taxon>
        <taxon>Pseudomonadati</taxon>
        <taxon>Pseudomonadota</taxon>
        <taxon>Alphaproteobacteria</taxon>
        <taxon>Sphingomonadales</taxon>
        <taxon>Sphingosinicellaceae</taxon>
        <taxon>Pacificimonas</taxon>
    </lineage>
</organism>
<dbReference type="Proteomes" id="UP000722336">
    <property type="component" value="Unassembled WGS sequence"/>
</dbReference>
<keyword evidence="3" id="KW-1185">Reference proteome</keyword>
<accession>A0ABS6SGW7</accession>